<dbReference type="HOGENOM" id="CLU_015270_0_1_6"/>
<dbReference type="GO" id="GO:0005993">
    <property type="term" value="P:trehalose catabolic process"/>
    <property type="evidence" value="ECO:0007669"/>
    <property type="project" value="TreeGrafter"/>
</dbReference>
<dbReference type="STRING" id="225849.swp_5044"/>
<feature type="domain" description="Glucosidase YgjK N-terminal" evidence="1">
    <location>
        <begin position="28"/>
        <end position="258"/>
    </location>
</feature>
<keyword evidence="4" id="KW-1185">Reference proteome</keyword>
<name>B8CVI2_SHEPW</name>
<gene>
    <name evidence="3" type="ordered locus">swp_5044</name>
</gene>
<dbReference type="InterPro" id="IPR008928">
    <property type="entry name" value="6-hairpin_glycosidase_sf"/>
</dbReference>
<dbReference type="InterPro" id="IPR048450">
    <property type="entry name" value="YgjK_N"/>
</dbReference>
<dbReference type="Pfam" id="PF22422">
    <property type="entry name" value="MGH1-like_GH"/>
    <property type="match status" value="1"/>
</dbReference>
<proteinExistence type="predicted"/>
<evidence type="ECO:0000313" key="3">
    <source>
        <dbReference type="EMBL" id="ACJ31658.1"/>
    </source>
</evidence>
<dbReference type="RefSeq" id="WP_020914987.1">
    <property type="nucleotide sequence ID" value="NC_011566.1"/>
</dbReference>
<dbReference type="PANTHER" id="PTHR23403">
    <property type="entry name" value="TREHALASE"/>
    <property type="match status" value="1"/>
</dbReference>
<dbReference type="eggNOG" id="COG3408">
    <property type="taxonomic scope" value="Bacteria"/>
</dbReference>
<dbReference type="Pfam" id="PF21152">
    <property type="entry name" value="YgjK_N"/>
    <property type="match status" value="1"/>
</dbReference>
<dbReference type="Gene3D" id="2.70.98.50">
    <property type="entry name" value="putative glycoside hydrolase family protein from bacillus halodurans"/>
    <property type="match status" value="1"/>
</dbReference>
<reference evidence="3 4" key="1">
    <citation type="journal article" date="2008" name="PLoS ONE">
        <title>Environmental adaptation: genomic analysis of the piezotolerant and psychrotolerant deep-sea iron reducing bacterium Shewanella piezotolerans WP3.</title>
        <authorList>
            <person name="Wang F."/>
            <person name="Wang J."/>
            <person name="Jian H."/>
            <person name="Zhang B."/>
            <person name="Li S."/>
            <person name="Wang F."/>
            <person name="Zeng X."/>
            <person name="Gao L."/>
            <person name="Bartlett D.H."/>
            <person name="Yu J."/>
            <person name="Hu S."/>
            <person name="Xiao X."/>
        </authorList>
    </citation>
    <scope>NUCLEOTIDE SEQUENCE [LARGE SCALE GENOMIC DNA]</scope>
    <source>
        <strain evidence="4">WP3 / JCM 13877</strain>
    </source>
</reference>
<dbReference type="AlphaFoldDB" id="B8CVI2"/>
<evidence type="ECO:0000259" key="2">
    <source>
        <dbReference type="Pfam" id="PF22422"/>
    </source>
</evidence>
<dbReference type="OrthoDB" id="9781878at2"/>
<dbReference type="Gene3D" id="1.50.10.10">
    <property type="match status" value="1"/>
</dbReference>
<dbReference type="EMBL" id="CP000472">
    <property type="protein sequence ID" value="ACJ31658.1"/>
    <property type="molecule type" value="Genomic_DNA"/>
</dbReference>
<feature type="domain" description="Mannosylglycerate hydrolase MGH1-like glycoside hydrolase" evidence="2">
    <location>
        <begin position="332"/>
        <end position="703"/>
    </location>
</feature>
<dbReference type="CAZy" id="GH63">
    <property type="family name" value="Glycoside Hydrolase Family 63"/>
</dbReference>
<evidence type="ECO:0000313" key="4">
    <source>
        <dbReference type="Proteomes" id="UP000000753"/>
    </source>
</evidence>
<dbReference type="InterPro" id="IPR054491">
    <property type="entry name" value="MGH1-like_GH"/>
</dbReference>
<dbReference type="Proteomes" id="UP000000753">
    <property type="component" value="Chromosome"/>
</dbReference>
<dbReference type="InterPro" id="IPR001661">
    <property type="entry name" value="Glyco_hydro_37"/>
</dbReference>
<dbReference type="KEGG" id="swp:swp_5044"/>
<dbReference type="GO" id="GO:0004555">
    <property type="term" value="F:alpha,alpha-trehalase activity"/>
    <property type="evidence" value="ECO:0007669"/>
    <property type="project" value="InterPro"/>
</dbReference>
<keyword evidence="3" id="KW-0449">Lipoprotein</keyword>
<dbReference type="InterPro" id="IPR012341">
    <property type="entry name" value="6hp_glycosidase-like_sf"/>
</dbReference>
<dbReference type="PANTHER" id="PTHR23403:SF1">
    <property type="entry name" value="TREHALASE"/>
    <property type="match status" value="1"/>
</dbReference>
<evidence type="ECO:0000259" key="1">
    <source>
        <dbReference type="Pfam" id="PF21152"/>
    </source>
</evidence>
<dbReference type="SUPFAM" id="SSF48208">
    <property type="entry name" value="Six-hairpin glycosidases"/>
    <property type="match status" value="1"/>
</dbReference>
<protein>
    <submittedName>
        <fullName evidence="3">Lipoprotein, putative</fullName>
    </submittedName>
</protein>
<sequence>MLTCLFLCAVSLTSIDSTDYQNLLPYQGVPTSMEQRDNKKNLSIGSVYVDQGAWHGFHLPNNAEYYGSFTGPLFIAQEYSLHLSDSLQRLQLINVTTDEFISFDSAASVDIHSQPDGLVQTYIWSDKKVSLRLSYSDNRTATVMTELTNLSNREQQWQLVWRGQPFASHPEQPQQSLIAEVESTDNQVNWHFKPVMQTWRMQLADAQYQLWFDRDMSIRINAQSGYLAIAEPVTIAAKKSHLFKSAQRYFHTAQEAKAHGEPDWNLIEQQLADNKRRWQSRMDKLIDGGDKIARQLAVKSMQTIIHNWRSPAGALLHDGITPSITYKWFNGVWAWDTWKQAVAVARFEPELAKSNVLAMFDYQFTEQDEVRPQDAGNLPDAIFYNKDSQRGGEGGNWNERNGKPPLAAWAVWQIFQQDNDIEFIKTMYPKLVAYHQWWYRNRDNNDNGLAEYGANLHPAHISEDGSLNVEAIIEAAAWESGMDNAPRFDADASLQVWQNYQGGELVGYSVSQESVDLNAYLYAEKRFLQQMAEVLELNADAQKWDVEAERLAKQIQMQMYDPESGFFYDIRYSATGSELMIDKGKGVEGWLPLWAGVASKAQAKIMVERHLTADEFGSKIPFPTVSVDSPSFAAAQYWRGPVWLDQALFGLQGIARYGYHEQAQSLALQLVIEGEGIIGQSAIRENYHPLTGKGLHCTNFSWSASVLLLIYDTWLKQSEEYRVDSSL</sequence>
<accession>B8CVI2</accession>
<organism evidence="3 4">
    <name type="scientific">Shewanella piezotolerans (strain WP3 / JCM 13877)</name>
    <dbReference type="NCBI Taxonomy" id="225849"/>
    <lineage>
        <taxon>Bacteria</taxon>
        <taxon>Pseudomonadati</taxon>
        <taxon>Pseudomonadota</taxon>
        <taxon>Gammaproteobacteria</taxon>
        <taxon>Alteromonadales</taxon>
        <taxon>Shewanellaceae</taxon>
        <taxon>Shewanella</taxon>
    </lineage>
</organism>